<evidence type="ECO:0000313" key="3">
    <source>
        <dbReference type="EMBL" id="MBS9720822.1"/>
    </source>
</evidence>
<dbReference type="Proteomes" id="UP001297272">
    <property type="component" value="Unassembled WGS sequence"/>
</dbReference>
<protein>
    <submittedName>
        <fullName evidence="3">DedA family protein</fullName>
    </submittedName>
</protein>
<keyword evidence="1" id="KW-0812">Transmembrane</keyword>
<dbReference type="InterPro" id="IPR051311">
    <property type="entry name" value="DedA_domain"/>
</dbReference>
<organism evidence="3 4">
    <name type="scientific">Tianweitania aestuarii</name>
    <dbReference type="NCBI Taxonomy" id="2814886"/>
    <lineage>
        <taxon>Bacteria</taxon>
        <taxon>Pseudomonadati</taxon>
        <taxon>Pseudomonadota</taxon>
        <taxon>Alphaproteobacteria</taxon>
        <taxon>Hyphomicrobiales</taxon>
        <taxon>Phyllobacteriaceae</taxon>
        <taxon>Tianweitania</taxon>
    </lineage>
</organism>
<feature type="domain" description="VTT" evidence="2">
    <location>
        <begin position="48"/>
        <end position="155"/>
    </location>
</feature>
<feature type="transmembrane region" description="Helical" evidence="1">
    <location>
        <begin position="105"/>
        <end position="124"/>
    </location>
</feature>
<evidence type="ECO:0000256" key="1">
    <source>
        <dbReference type="SAM" id="Phobius"/>
    </source>
</evidence>
<reference evidence="3 4" key="1">
    <citation type="submission" date="2021-03" db="EMBL/GenBank/DDBJ databases">
        <title>Tianweitania aestuarii sp. nov., isolated from a tidal flat.</title>
        <authorList>
            <person name="Park S."/>
            <person name="Yoon J.-H."/>
        </authorList>
    </citation>
    <scope>NUCLEOTIDE SEQUENCE [LARGE SCALE GENOMIC DNA]</scope>
    <source>
        <strain evidence="3 4">BSSL-BM11</strain>
    </source>
</reference>
<dbReference type="RefSeq" id="WP_213984479.1">
    <property type="nucleotide sequence ID" value="NZ_JAFMNX010000002.1"/>
</dbReference>
<comment type="caution">
    <text evidence="3">The sequence shown here is derived from an EMBL/GenBank/DDBJ whole genome shotgun (WGS) entry which is preliminary data.</text>
</comment>
<sequence>MLRRLYDWTLSLAQHRHATSALGAVSFVESSFFPIPPDAILIPMVIARRSAAWRLAFICTVMSVLGGLFGYLIGALLFEQVAQPILSFYGYADKFEEFASAYNEWGVWIVLIAGLTPFPFKVITIASGATGLSLPVFILASIVARGARFFIVSALLYWFGQPIRAFIEKRLGLVFTVGMVLLIGGFLALKLLF</sequence>
<keyword evidence="4" id="KW-1185">Reference proteome</keyword>
<dbReference type="Pfam" id="PF09335">
    <property type="entry name" value="VTT_dom"/>
    <property type="match status" value="1"/>
</dbReference>
<accession>A0ABS5RYS3</accession>
<evidence type="ECO:0000259" key="2">
    <source>
        <dbReference type="Pfam" id="PF09335"/>
    </source>
</evidence>
<feature type="transmembrane region" description="Helical" evidence="1">
    <location>
        <begin position="171"/>
        <end position="192"/>
    </location>
</feature>
<keyword evidence="1" id="KW-0472">Membrane</keyword>
<dbReference type="PANTHER" id="PTHR42709">
    <property type="entry name" value="ALKALINE PHOSPHATASE LIKE PROTEIN"/>
    <property type="match status" value="1"/>
</dbReference>
<proteinExistence type="predicted"/>
<feature type="transmembrane region" description="Helical" evidence="1">
    <location>
        <begin position="136"/>
        <end position="159"/>
    </location>
</feature>
<dbReference type="EMBL" id="JAFMNX010000002">
    <property type="protein sequence ID" value="MBS9720822.1"/>
    <property type="molecule type" value="Genomic_DNA"/>
</dbReference>
<dbReference type="PANTHER" id="PTHR42709:SF11">
    <property type="entry name" value="DEDA FAMILY PROTEIN"/>
    <property type="match status" value="1"/>
</dbReference>
<name>A0ABS5RYS3_9HYPH</name>
<feature type="transmembrane region" description="Helical" evidence="1">
    <location>
        <begin position="55"/>
        <end position="78"/>
    </location>
</feature>
<gene>
    <name evidence="3" type="ORF">JYU29_08995</name>
</gene>
<keyword evidence="1" id="KW-1133">Transmembrane helix</keyword>
<evidence type="ECO:0000313" key="4">
    <source>
        <dbReference type="Proteomes" id="UP001297272"/>
    </source>
</evidence>
<dbReference type="InterPro" id="IPR032816">
    <property type="entry name" value="VTT_dom"/>
</dbReference>